<name>A0ABW2QBS7_9MICO</name>
<sequence length="247" mass="26162">MEIATLGMLALLALADSTSFGTLLIPIWLLLAAGRPRPGRLLVYLGTVGVFYFVVGLVLSAGARLFLADVQAWLATDAGAMVLVVVGAALIAVSFPMDRRRKAAGEGSGGRLMRWRERVMSAEHGSARPLMALALTATTIEVATLLPYLIAIGIMTDADLAPVTHVGLMAAYCLLMLAPALVLLGLRMVAHRLVEPLLVRVNAWLMKSAGDWMPWIVAILGFLILREGLGQFGGVSEFLDQLGGSGG</sequence>
<evidence type="ECO:0000313" key="3">
    <source>
        <dbReference type="Proteomes" id="UP001596455"/>
    </source>
</evidence>
<dbReference type="InterPro" id="IPR021315">
    <property type="entry name" value="Gap/Sap"/>
</dbReference>
<keyword evidence="3" id="KW-1185">Reference proteome</keyword>
<dbReference type="EMBL" id="JBHTCQ010000004">
    <property type="protein sequence ID" value="MFC7406894.1"/>
    <property type="molecule type" value="Genomic_DNA"/>
</dbReference>
<keyword evidence="1" id="KW-0812">Transmembrane</keyword>
<evidence type="ECO:0000256" key="1">
    <source>
        <dbReference type="SAM" id="Phobius"/>
    </source>
</evidence>
<dbReference type="Pfam" id="PF11139">
    <property type="entry name" value="SfLAP"/>
    <property type="match status" value="1"/>
</dbReference>
<feature type="transmembrane region" description="Helical" evidence="1">
    <location>
        <begin position="166"/>
        <end position="189"/>
    </location>
</feature>
<feature type="transmembrane region" description="Helical" evidence="1">
    <location>
        <begin position="41"/>
        <end position="66"/>
    </location>
</feature>
<keyword evidence="1" id="KW-1133">Transmembrane helix</keyword>
<feature type="transmembrane region" description="Helical" evidence="1">
    <location>
        <begin position="72"/>
        <end position="93"/>
    </location>
</feature>
<proteinExistence type="predicted"/>
<accession>A0ABW2QBS7</accession>
<organism evidence="2 3">
    <name type="scientific">Georgenia alba</name>
    <dbReference type="NCBI Taxonomy" id="2233858"/>
    <lineage>
        <taxon>Bacteria</taxon>
        <taxon>Bacillati</taxon>
        <taxon>Actinomycetota</taxon>
        <taxon>Actinomycetes</taxon>
        <taxon>Micrococcales</taxon>
        <taxon>Bogoriellaceae</taxon>
        <taxon>Georgenia</taxon>
    </lineage>
</organism>
<reference evidence="3" key="1">
    <citation type="journal article" date="2019" name="Int. J. Syst. Evol. Microbiol.">
        <title>The Global Catalogue of Microorganisms (GCM) 10K type strain sequencing project: providing services to taxonomists for standard genome sequencing and annotation.</title>
        <authorList>
            <consortium name="The Broad Institute Genomics Platform"/>
            <consortium name="The Broad Institute Genome Sequencing Center for Infectious Disease"/>
            <person name="Wu L."/>
            <person name="Ma J."/>
        </authorList>
    </citation>
    <scope>NUCLEOTIDE SEQUENCE [LARGE SCALE GENOMIC DNA]</scope>
    <source>
        <strain evidence="3">JCM 1490</strain>
    </source>
</reference>
<dbReference type="Proteomes" id="UP001596455">
    <property type="component" value="Unassembled WGS sequence"/>
</dbReference>
<gene>
    <name evidence="2" type="ORF">ACFQQL_17370</name>
</gene>
<feature type="transmembrane region" description="Helical" evidence="1">
    <location>
        <begin position="6"/>
        <end position="29"/>
    </location>
</feature>
<feature type="transmembrane region" description="Helical" evidence="1">
    <location>
        <begin position="130"/>
        <end position="154"/>
    </location>
</feature>
<comment type="caution">
    <text evidence="2">The sequence shown here is derived from an EMBL/GenBank/DDBJ whole genome shotgun (WGS) entry which is preliminary data.</text>
</comment>
<protein>
    <submittedName>
        <fullName evidence="2">GAP family protein</fullName>
    </submittedName>
</protein>
<evidence type="ECO:0000313" key="2">
    <source>
        <dbReference type="EMBL" id="MFC7406894.1"/>
    </source>
</evidence>
<keyword evidence="1" id="KW-0472">Membrane</keyword>
<dbReference type="RefSeq" id="WP_382396419.1">
    <property type="nucleotide sequence ID" value="NZ_JBHTCQ010000004.1"/>
</dbReference>